<dbReference type="PROSITE" id="PS50164">
    <property type="entry name" value="GIY_YIG"/>
    <property type="match status" value="1"/>
</dbReference>
<dbReference type="InterPro" id="IPR000305">
    <property type="entry name" value="GIY-YIG_endonuc"/>
</dbReference>
<dbReference type="RefSeq" id="WP_219354568.1">
    <property type="nucleotide sequence ID" value="NZ_CP080034.1"/>
</dbReference>
<keyword evidence="4" id="KW-1185">Reference proteome</keyword>
<name>A0ABX8TFL5_9CAUL</name>
<dbReference type="Pfam" id="PF01541">
    <property type="entry name" value="GIY-YIG"/>
    <property type="match status" value="1"/>
</dbReference>
<evidence type="ECO:0000313" key="3">
    <source>
        <dbReference type="EMBL" id="QYC08878.1"/>
    </source>
</evidence>
<proteinExistence type="inferred from homology"/>
<feature type="domain" description="GIY-YIG" evidence="2">
    <location>
        <begin position="6"/>
        <end position="83"/>
    </location>
</feature>
<dbReference type="PANTHER" id="PTHR34477:SF5">
    <property type="entry name" value="BSL5627 PROTEIN"/>
    <property type="match status" value="1"/>
</dbReference>
<evidence type="ECO:0000313" key="4">
    <source>
        <dbReference type="Proteomes" id="UP000824334"/>
    </source>
</evidence>
<dbReference type="Proteomes" id="UP000824334">
    <property type="component" value="Chromosome"/>
</dbReference>
<sequence>MSERRPFIATYIQASRPHGVLYVGMTANLYERVGQHRTGALEGFASRYGCGLLVWYEQHEYVTTAIRREKALKRWNRVWKLELIERMNPNWADLYPHLCGWAPDPRVKPADDGEGSVAVFLKRLGEGG</sequence>
<dbReference type="GeneID" id="94375497"/>
<gene>
    <name evidence="3" type="ORF">KWG56_09480</name>
</gene>
<reference evidence="3 4" key="1">
    <citation type="submission" date="2021-07" db="EMBL/GenBank/DDBJ databases">
        <title>Isolation and characterization of bacteria from a gold mining with a capacity of golden bioaccumulation.</title>
        <authorList>
            <person name="Yang X.J."/>
        </authorList>
    </citation>
    <scope>NUCLEOTIDE SEQUENCE [LARGE SCALE GENOMIC DNA]</scope>
    <source>
        <strain evidence="3 4">Au29</strain>
    </source>
</reference>
<dbReference type="PANTHER" id="PTHR34477">
    <property type="entry name" value="UPF0213 PROTEIN YHBQ"/>
    <property type="match status" value="1"/>
</dbReference>
<evidence type="ECO:0000256" key="1">
    <source>
        <dbReference type="ARBA" id="ARBA00007435"/>
    </source>
</evidence>
<dbReference type="EMBL" id="CP080034">
    <property type="protein sequence ID" value="QYC08878.1"/>
    <property type="molecule type" value="Genomic_DNA"/>
</dbReference>
<evidence type="ECO:0000259" key="2">
    <source>
        <dbReference type="PROSITE" id="PS50164"/>
    </source>
</evidence>
<comment type="similarity">
    <text evidence="1">Belongs to the UPF0213 family.</text>
</comment>
<protein>
    <submittedName>
        <fullName evidence="3">GIY-YIG nuclease family protein</fullName>
    </submittedName>
</protein>
<dbReference type="CDD" id="cd10448">
    <property type="entry name" value="GIY-YIG_unchar_3"/>
    <property type="match status" value="1"/>
</dbReference>
<accession>A0ABX8TFL5</accession>
<organism evidence="3 4">
    <name type="scientific">Brevundimonas nasdae</name>
    <dbReference type="NCBI Taxonomy" id="172043"/>
    <lineage>
        <taxon>Bacteria</taxon>
        <taxon>Pseudomonadati</taxon>
        <taxon>Pseudomonadota</taxon>
        <taxon>Alphaproteobacteria</taxon>
        <taxon>Caulobacterales</taxon>
        <taxon>Caulobacteraceae</taxon>
        <taxon>Brevundimonas</taxon>
    </lineage>
</organism>
<dbReference type="InterPro" id="IPR050190">
    <property type="entry name" value="UPF0213_domain"/>
</dbReference>